<feature type="non-terminal residue" evidence="2">
    <location>
        <position position="94"/>
    </location>
</feature>
<protein>
    <submittedName>
        <fullName evidence="2">POLR protein</fullName>
    </submittedName>
</protein>
<gene>
    <name evidence="2" type="primary">Pol_4</name>
    <name evidence="2" type="ORF">SYLVIR_R15717</name>
</gene>
<sequence>ILTAHLEKACPIDPRQKGFTGASGCSENLKLLQILVRNAKKEHKEIGVVFVDIAKAFDTVNHQHMMSGLKKRGVNEHFINLIQNMYDNTTTCIK</sequence>
<feature type="non-terminal residue" evidence="2">
    <location>
        <position position="1"/>
    </location>
</feature>
<evidence type="ECO:0000313" key="2">
    <source>
        <dbReference type="EMBL" id="NXK70671.1"/>
    </source>
</evidence>
<dbReference type="InterPro" id="IPR000477">
    <property type="entry name" value="RT_dom"/>
</dbReference>
<dbReference type="Pfam" id="PF00078">
    <property type="entry name" value="RVT_1"/>
    <property type="match status" value="1"/>
</dbReference>
<comment type="caution">
    <text evidence="2">The sequence shown here is derived from an EMBL/GenBank/DDBJ whole genome shotgun (WGS) entry which is preliminary data.</text>
</comment>
<dbReference type="AlphaFoldDB" id="A0A7L0LND9"/>
<reference evidence="2 3" key="1">
    <citation type="submission" date="2019-09" db="EMBL/GenBank/DDBJ databases">
        <title>Bird 10,000 Genomes (B10K) Project - Family phase.</title>
        <authorList>
            <person name="Zhang G."/>
        </authorList>
    </citation>
    <scope>NUCLEOTIDE SEQUENCE [LARGE SCALE GENOMIC DNA]</scope>
    <source>
        <strain evidence="2">B10K-DU-009-59</strain>
        <tissue evidence="2">Muscle</tissue>
    </source>
</reference>
<proteinExistence type="predicted"/>
<name>A0A7L0LND9_9SYLV</name>
<dbReference type="Proteomes" id="UP000567822">
    <property type="component" value="Unassembled WGS sequence"/>
</dbReference>
<feature type="domain" description="Reverse transcriptase" evidence="1">
    <location>
        <begin position="4"/>
        <end position="86"/>
    </location>
</feature>
<keyword evidence="3" id="KW-1185">Reference proteome</keyword>
<dbReference type="PANTHER" id="PTHR19446">
    <property type="entry name" value="REVERSE TRANSCRIPTASES"/>
    <property type="match status" value="1"/>
</dbReference>
<evidence type="ECO:0000313" key="3">
    <source>
        <dbReference type="Proteomes" id="UP000567822"/>
    </source>
</evidence>
<accession>A0A7L0LND9</accession>
<organism evidence="2 3">
    <name type="scientific">Sylvietta virens</name>
    <name type="common">Green crombec</name>
    <dbReference type="NCBI Taxonomy" id="208069"/>
    <lineage>
        <taxon>Eukaryota</taxon>
        <taxon>Metazoa</taxon>
        <taxon>Chordata</taxon>
        <taxon>Craniata</taxon>
        <taxon>Vertebrata</taxon>
        <taxon>Euteleostomi</taxon>
        <taxon>Archelosauria</taxon>
        <taxon>Archosauria</taxon>
        <taxon>Dinosauria</taxon>
        <taxon>Saurischia</taxon>
        <taxon>Theropoda</taxon>
        <taxon>Coelurosauria</taxon>
        <taxon>Aves</taxon>
        <taxon>Neognathae</taxon>
        <taxon>Neoaves</taxon>
        <taxon>Telluraves</taxon>
        <taxon>Australaves</taxon>
        <taxon>Passeriformes</taxon>
        <taxon>Sylvioidea</taxon>
        <taxon>Sylviidae</taxon>
        <taxon>Acrocephalinae</taxon>
        <taxon>Sylvietta</taxon>
    </lineage>
</organism>
<evidence type="ECO:0000259" key="1">
    <source>
        <dbReference type="Pfam" id="PF00078"/>
    </source>
</evidence>
<dbReference type="EMBL" id="VXAN01001404">
    <property type="protein sequence ID" value="NXK70671.1"/>
    <property type="molecule type" value="Genomic_DNA"/>
</dbReference>